<sequence>MNNFFILILCKQIKTTFFEFWSLIFIECSNESLMGVSGISIYVVSNNFIATNKFIRVHQVDFNRVFCISNALMNMIT</sequence>
<dbReference type="EMBL" id="NJHN03000054">
    <property type="protein sequence ID" value="KAH9419897.1"/>
    <property type="molecule type" value="Genomic_DNA"/>
</dbReference>
<accession>A0ABQ8JBC6</accession>
<evidence type="ECO:0000313" key="2">
    <source>
        <dbReference type="Proteomes" id="UP000887458"/>
    </source>
</evidence>
<name>A0ABQ8JBC6_DERPT</name>
<organism evidence="1 2">
    <name type="scientific">Dermatophagoides pteronyssinus</name>
    <name type="common">European house dust mite</name>
    <dbReference type="NCBI Taxonomy" id="6956"/>
    <lineage>
        <taxon>Eukaryota</taxon>
        <taxon>Metazoa</taxon>
        <taxon>Ecdysozoa</taxon>
        <taxon>Arthropoda</taxon>
        <taxon>Chelicerata</taxon>
        <taxon>Arachnida</taxon>
        <taxon>Acari</taxon>
        <taxon>Acariformes</taxon>
        <taxon>Sarcoptiformes</taxon>
        <taxon>Astigmata</taxon>
        <taxon>Psoroptidia</taxon>
        <taxon>Analgoidea</taxon>
        <taxon>Pyroglyphidae</taxon>
        <taxon>Dermatophagoidinae</taxon>
        <taxon>Dermatophagoides</taxon>
    </lineage>
</organism>
<comment type="caution">
    <text evidence="1">The sequence shown here is derived from an EMBL/GenBank/DDBJ whole genome shotgun (WGS) entry which is preliminary data.</text>
</comment>
<proteinExistence type="predicted"/>
<evidence type="ECO:0000313" key="1">
    <source>
        <dbReference type="EMBL" id="KAH9419897.1"/>
    </source>
</evidence>
<reference evidence="1 2" key="2">
    <citation type="journal article" date="2022" name="Mol. Biol. Evol.">
        <title>Comparative Genomics Reveals Insights into the Divergent Evolution of Astigmatic Mites and Household Pest Adaptations.</title>
        <authorList>
            <person name="Xiong Q."/>
            <person name="Wan A.T."/>
            <person name="Liu X."/>
            <person name="Fung C.S."/>
            <person name="Xiao X."/>
            <person name="Malainual N."/>
            <person name="Hou J."/>
            <person name="Wang L."/>
            <person name="Wang M."/>
            <person name="Yang K.Y."/>
            <person name="Cui Y."/>
            <person name="Leung E.L."/>
            <person name="Nong W."/>
            <person name="Shin S.K."/>
            <person name="Au S.W."/>
            <person name="Jeong K.Y."/>
            <person name="Chew F.T."/>
            <person name="Hui J.H."/>
            <person name="Leung T.F."/>
            <person name="Tungtrongchitr A."/>
            <person name="Zhong N."/>
            <person name="Liu Z."/>
            <person name="Tsui S.K."/>
        </authorList>
    </citation>
    <scope>NUCLEOTIDE SEQUENCE [LARGE SCALE GENOMIC DNA]</scope>
    <source>
        <strain evidence="1">Derp</strain>
    </source>
</reference>
<gene>
    <name evidence="1" type="ORF">DERP_001730</name>
</gene>
<keyword evidence="2" id="KW-1185">Reference proteome</keyword>
<protein>
    <submittedName>
        <fullName evidence="1">Uncharacterized protein</fullName>
    </submittedName>
</protein>
<reference evidence="1 2" key="1">
    <citation type="journal article" date="2018" name="J. Allergy Clin. Immunol.">
        <title>High-quality assembly of Dermatophagoides pteronyssinus genome and transcriptome reveals a wide range of novel allergens.</title>
        <authorList>
            <person name="Liu X.Y."/>
            <person name="Yang K.Y."/>
            <person name="Wang M.Q."/>
            <person name="Kwok J.S."/>
            <person name="Zeng X."/>
            <person name="Yang Z."/>
            <person name="Xiao X.J."/>
            <person name="Lau C.P."/>
            <person name="Li Y."/>
            <person name="Huang Z.M."/>
            <person name="Ba J.G."/>
            <person name="Yim A.K."/>
            <person name="Ouyang C.Y."/>
            <person name="Ngai S.M."/>
            <person name="Chan T.F."/>
            <person name="Leung E.L."/>
            <person name="Liu L."/>
            <person name="Liu Z.G."/>
            <person name="Tsui S.K."/>
        </authorList>
    </citation>
    <scope>NUCLEOTIDE SEQUENCE [LARGE SCALE GENOMIC DNA]</scope>
    <source>
        <strain evidence="1">Derp</strain>
    </source>
</reference>
<dbReference type="Proteomes" id="UP000887458">
    <property type="component" value="Unassembled WGS sequence"/>
</dbReference>